<evidence type="ECO:0000256" key="10">
    <source>
        <dbReference type="PIRSR" id="PIRSR009407-1"/>
    </source>
</evidence>
<dbReference type="GO" id="GO:0046872">
    <property type="term" value="F:metal ion binding"/>
    <property type="evidence" value="ECO:0007669"/>
    <property type="project" value="UniProtKB-KW"/>
</dbReference>
<dbReference type="SUPFAM" id="SSF53659">
    <property type="entry name" value="Isocitrate/Isopropylmalate dehydrogenase-like"/>
    <property type="match status" value="1"/>
</dbReference>
<proteinExistence type="inferred from homology"/>
<protein>
    <recommendedName>
        <fullName evidence="9">Isocitrate dehydrogenase [NADP]</fullName>
        <ecNumber evidence="9">1.1.1.42</ecNumber>
    </recommendedName>
    <alternativeName>
        <fullName evidence="9">Oxalosuccinate decarboxylase</fullName>
    </alternativeName>
</protein>
<evidence type="ECO:0000256" key="13">
    <source>
        <dbReference type="PIRSR" id="PIRSR009407-4"/>
    </source>
</evidence>
<feature type="binding site" evidence="13">
    <location>
        <begin position="601"/>
        <end position="603"/>
    </location>
    <ligand>
        <name>NADP(+)</name>
        <dbReference type="ChEBI" id="CHEBI:58349"/>
    </ligand>
</feature>
<keyword evidence="4 12" id="KW-0460">Magnesium</keyword>
<sequence length="742" mass="80420">MSTTSKIIYTLTDEAPALATYSLLPIVQAFTRSAGVDVETRDISLSGRIIAVFPEYLTDAQKISDDLAYLGQLATTPEANIIKLPNISASIPQLKAAIKELQQKGYKLPDYPDEVKNDTDKDVKARYDKIKGSAVNPVLREGNSDRRAPLSVKNYARKHPHKMGAWSADSKSHVAHMESGDFYGSEKSAVIQNAGNVRIELVGKDGSTKVLKEKTAVKAGEIIDASTMSKKALASFIEAQIEDAKKQGVLFSVHLKATMMKVSDPILFGQVVSVFFKDVLAKHADALRQVGFDPNNGLGDLYAKIKDLPADKQAEIEADIKAEYAKRPELAMVNSDKGITNLHVPSDVIIDASMPAMIRESGKMWGPDGQLHDAKAVVPDRCYADVYQVVIEDCKKNGPFDPVTMGTVPNVGLMAQAAEEYGSHDKTFQLPADGTVRVVDEAGKVLLEQPVEAGDIFRMCQTKDAPVQDWVKLAVSRARATGVPAVFWLDKNRAHDAQVIAKVEKYLKDHDTSGLDIRILSPVEATRLSVERIRKGQDTISVTGNVLRDYLTDLFPIMELGTSAKMLSIVPLMAGGGLFETGAGGSAPKHVQQFLEEGFLRWDSLGEFLALAASIEHLADTYKNAKAKVLATTLDQATGKFLDEDKSPARKVGGLDNRGSHFYLALYWAQALAAQTGDKELQAAFAPIAKELADNEAKIVAELGAVQGKPNDIGGYYRPSPELTSKAMRPSATLNAALAKLG</sequence>
<comment type="catalytic activity">
    <reaction evidence="7 9">
        <text>D-threo-isocitrate + NADP(+) = 2-oxoglutarate + CO2 + NADPH</text>
        <dbReference type="Rhea" id="RHEA:19629"/>
        <dbReference type="ChEBI" id="CHEBI:15562"/>
        <dbReference type="ChEBI" id="CHEBI:16526"/>
        <dbReference type="ChEBI" id="CHEBI:16810"/>
        <dbReference type="ChEBI" id="CHEBI:57783"/>
        <dbReference type="ChEBI" id="CHEBI:58349"/>
        <dbReference type="EC" id="1.1.1.42"/>
    </reaction>
</comment>
<dbReference type="EMBL" id="SGXC01000001">
    <property type="protein sequence ID" value="RZS84533.1"/>
    <property type="molecule type" value="Genomic_DNA"/>
</dbReference>
<dbReference type="GO" id="GO:0004450">
    <property type="term" value="F:isocitrate dehydrogenase (NADP+) activity"/>
    <property type="evidence" value="ECO:0007669"/>
    <property type="project" value="UniProtKB-EC"/>
</dbReference>
<evidence type="ECO:0000256" key="7">
    <source>
        <dbReference type="ARBA" id="ARBA00023554"/>
    </source>
</evidence>
<dbReference type="PIRSF" id="PIRSF009407">
    <property type="entry name" value="IDH_monmr"/>
    <property type="match status" value="1"/>
</dbReference>
<dbReference type="InterPro" id="IPR004436">
    <property type="entry name" value="Isocitrate_DH_NADP_mono"/>
</dbReference>
<evidence type="ECO:0000256" key="9">
    <source>
        <dbReference type="PIRNR" id="PIRNR009407"/>
    </source>
</evidence>
<reference evidence="14 15" key="1">
    <citation type="submission" date="2019-02" db="EMBL/GenBank/DDBJ databases">
        <title>Genomic Encyclopedia of Type Strains, Phase IV (KMG-IV): sequencing the most valuable type-strain genomes for metagenomic binning, comparative biology and taxonomic classification.</title>
        <authorList>
            <person name="Goeker M."/>
        </authorList>
    </citation>
    <scope>NUCLEOTIDE SEQUENCE [LARGE SCALE GENOMIC DNA]</scope>
    <source>
        <strain evidence="14 15">K24</strain>
    </source>
</reference>
<dbReference type="OrthoDB" id="9807643at2"/>
<dbReference type="NCBIfam" id="TIGR00178">
    <property type="entry name" value="monomer_idh"/>
    <property type="match status" value="1"/>
</dbReference>
<name>A0A4Q7NI24_9BURK</name>
<organism evidence="14 15">
    <name type="scientific">Pigmentiphaga kullae</name>
    <dbReference type="NCBI Taxonomy" id="151784"/>
    <lineage>
        <taxon>Bacteria</taxon>
        <taxon>Pseudomonadati</taxon>
        <taxon>Pseudomonadota</taxon>
        <taxon>Betaproteobacteria</taxon>
        <taxon>Burkholderiales</taxon>
        <taxon>Alcaligenaceae</taxon>
        <taxon>Pigmentiphaga</taxon>
    </lineage>
</organism>
<evidence type="ECO:0000256" key="1">
    <source>
        <dbReference type="ARBA" id="ARBA00022435"/>
    </source>
</evidence>
<feature type="binding site" evidence="11">
    <location>
        <position position="146"/>
    </location>
    <ligand>
        <name>D-threo-isocitrate</name>
        <dbReference type="ChEBI" id="CHEBI:15562"/>
    </ligand>
</feature>
<dbReference type="RefSeq" id="WP_130355888.1">
    <property type="nucleotide sequence ID" value="NZ_SGXC01000001.1"/>
</dbReference>
<dbReference type="PANTHER" id="PTHR36999">
    <property type="entry name" value="ISOCITRATE DEHYDROGENASE [NADP]"/>
    <property type="match status" value="1"/>
</dbReference>
<feature type="binding site" evidence="13">
    <location>
        <position position="136"/>
    </location>
    <ligand>
        <name>NADP(+)</name>
        <dbReference type="ChEBI" id="CHEBI:58349"/>
    </ligand>
</feature>
<feature type="binding site" evidence="13">
    <location>
        <position position="650"/>
    </location>
    <ligand>
        <name>NADP(+)</name>
        <dbReference type="ChEBI" id="CHEBI:58349"/>
    </ligand>
</feature>
<feature type="binding site" evidence="11">
    <location>
        <begin position="133"/>
        <end position="140"/>
    </location>
    <ligand>
        <name>substrate</name>
    </ligand>
</feature>
<evidence type="ECO:0000256" key="4">
    <source>
        <dbReference type="ARBA" id="ARBA00022842"/>
    </source>
</evidence>
<evidence type="ECO:0000313" key="15">
    <source>
        <dbReference type="Proteomes" id="UP000292445"/>
    </source>
</evidence>
<dbReference type="Pfam" id="PF03971">
    <property type="entry name" value="IDH"/>
    <property type="match status" value="1"/>
</dbReference>
<comment type="caution">
    <text evidence="14">The sequence shown here is derived from an EMBL/GenBank/DDBJ whole genome shotgun (WGS) entry which is preliminary data.</text>
</comment>
<gene>
    <name evidence="14" type="ORF">EV675_0550</name>
</gene>
<keyword evidence="2 9" id="KW-0816">Tricarboxylic acid cycle</keyword>
<keyword evidence="3 12" id="KW-0479">Metal-binding</keyword>
<keyword evidence="5 9" id="KW-0521">NADP</keyword>
<dbReference type="PANTHER" id="PTHR36999:SF1">
    <property type="entry name" value="ISOCITRATE DEHYDROGENASE (NADP(+))"/>
    <property type="match status" value="1"/>
</dbReference>
<feature type="site" description="Critical for catalysis" evidence="10">
    <location>
        <position position="421"/>
    </location>
</feature>
<feature type="binding site" evidence="11">
    <location>
        <position position="548"/>
    </location>
    <ligand>
        <name>D-threo-isocitrate</name>
        <dbReference type="ChEBI" id="CHEBI:15562"/>
    </ligand>
</feature>
<evidence type="ECO:0000256" key="12">
    <source>
        <dbReference type="PIRSR" id="PIRSR009407-3"/>
    </source>
</evidence>
<keyword evidence="15" id="KW-1185">Reference proteome</keyword>
<dbReference type="GO" id="GO:0006099">
    <property type="term" value="P:tricarboxylic acid cycle"/>
    <property type="evidence" value="ECO:0007669"/>
    <property type="project" value="UniProtKB-KW"/>
</dbReference>
<feature type="binding site" evidence="12">
    <location>
        <position position="351"/>
    </location>
    <ligand>
        <name>Mg(2+)</name>
        <dbReference type="ChEBI" id="CHEBI:18420"/>
    </ligand>
</feature>
<evidence type="ECO:0000256" key="11">
    <source>
        <dbReference type="PIRSR" id="PIRSR009407-2"/>
    </source>
</evidence>
<dbReference type="AlphaFoldDB" id="A0A4Q7NI24"/>
<evidence type="ECO:0000256" key="6">
    <source>
        <dbReference type="ARBA" id="ARBA00023002"/>
    </source>
</evidence>
<feature type="binding site" evidence="13">
    <location>
        <begin position="83"/>
        <end position="88"/>
    </location>
    <ligand>
        <name>NADP(+)</name>
        <dbReference type="ChEBI" id="CHEBI:58349"/>
    </ligand>
</feature>
<accession>A0A4Q7NI24</accession>
<dbReference type="GO" id="GO:0006097">
    <property type="term" value="P:glyoxylate cycle"/>
    <property type="evidence" value="ECO:0007669"/>
    <property type="project" value="UniProtKB-KW"/>
</dbReference>
<evidence type="ECO:0000256" key="8">
    <source>
        <dbReference type="ARBA" id="ARBA00046318"/>
    </source>
</evidence>
<dbReference type="Gene3D" id="3.40.718.10">
    <property type="entry name" value="Isopropylmalate Dehydrogenase"/>
    <property type="match status" value="1"/>
</dbReference>
<comment type="cofactor">
    <cofactor evidence="12">
        <name>Mg(2+)</name>
        <dbReference type="ChEBI" id="CHEBI:18420"/>
    </cofactor>
    <cofactor evidence="12">
        <name>Mn(2+)</name>
        <dbReference type="ChEBI" id="CHEBI:29035"/>
    </cofactor>
    <text evidence="12">Binds 1 Mg(2+) or Mn(2+) ion per subunit.</text>
</comment>
<feature type="binding site" evidence="13">
    <location>
        <begin position="585"/>
        <end position="586"/>
    </location>
    <ligand>
        <name>NADP(+)</name>
        <dbReference type="ChEBI" id="CHEBI:58349"/>
    </ligand>
</feature>
<dbReference type="Proteomes" id="UP000292445">
    <property type="component" value="Unassembled WGS sequence"/>
</dbReference>
<evidence type="ECO:0000256" key="3">
    <source>
        <dbReference type="ARBA" id="ARBA00022723"/>
    </source>
</evidence>
<evidence type="ECO:0000256" key="5">
    <source>
        <dbReference type="ARBA" id="ARBA00022857"/>
    </source>
</evidence>
<feature type="binding site" evidence="13">
    <location>
        <position position="590"/>
    </location>
    <ligand>
        <name>NADP(+)</name>
        <dbReference type="ChEBI" id="CHEBI:58349"/>
    </ligand>
</feature>
<feature type="binding site" evidence="12">
    <location>
        <position position="549"/>
    </location>
    <ligand>
        <name>Mg(2+)</name>
        <dbReference type="ChEBI" id="CHEBI:18420"/>
    </ligand>
</feature>
<dbReference type="EC" id="1.1.1.42" evidence="9"/>
<feature type="site" description="Critical for catalysis" evidence="10">
    <location>
        <position position="256"/>
    </location>
</feature>
<evidence type="ECO:0000313" key="14">
    <source>
        <dbReference type="EMBL" id="RZS84533.1"/>
    </source>
</evidence>
<comment type="similarity">
    <text evidence="8 9">Belongs to the monomeric-type IDH family.</text>
</comment>
<keyword evidence="6 9" id="KW-0560">Oxidoreductase</keyword>
<feature type="binding site" evidence="12">
    <location>
        <position position="553"/>
    </location>
    <ligand>
        <name>Mg(2+)</name>
        <dbReference type="ChEBI" id="CHEBI:18420"/>
    </ligand>
</feature>
<evidence type="ECO:0000256" key="2">
    <source>
        <dbReference type="ARBA" id="ARBA00022532"/>
    </source>
</evidence>
<keyword evidence="1 9" id="KW-0329">Glyoxylate bypass</keyword>